<dbReference type="InterPro" id="IPR029063">
    <property type="entry name" value="SAM-dependent_MTases_sf"/>
</dbReference>
<reference evidence="1" key="1">
    <citation type="submission" date="2018-05" db="EMBL/GenBank/DDBJ databases">
        <authorList>
            <person name="Lanie J.A."/>
            <person name="Ng W.-L."/>
            <person name="Kazmierczak K.M."/>
            <person name="Andrzejewski T.M."/>
            <person name="Davidsen T.M."/>
            <person name="Wayne K.J."/>
            <person name="Tettelin H."/>
            <person name="Glass J.I."/>
            <person name="Rusch D."/>
            <person name="Podicherti R."/>
            <person name="Tsui H.-C.T."/>
            <person name="Winkler M.E."/>
        </authorList>
    </citation>
    <scope>NUCLEOTIDE SEQUENCE</scope>
</reference>
<proteinExistence type="predicted"/>
<dbReference type="AlphaFoldDB" id="A0A382AL82"/>
<evidence type="ECO:0000313" key="1">
    <source>
        <dbReference type="EMBL" id="SVB01892.1"/>
    </source>
</evidence>
<name>A0A382AL82_9ZZZZ</name>
<dbReference type="EMBL" id="UINC01025738">
    <property type="protein sequence ID" value="SVB01892.1"/>
    <property type="molecule type" value="Genomic_DNA"/>
</dbReference>
<protein>
    <recommendedName>
        <fullName evidence="2">Methyltransferase domain-containing protein</fullName>
    </recommendedName>
</protein>
<dbReference type="SUPFAM" id="SSF53335">
    <property type="entry name" value="S-adenosyl-L-methionine-dependent methyltransferases"/>
    <property type="match status" value="1"/>
</dbReference>
<dbReference type="Gene3D" id="3.40.50.150">
    <property type="entry name" value="Vaccinia Virus protein VP39"/>
    <property type="match status" value="1"/>
</dbReference>
<organism evidence="1">
    <name type="scientific">marine metagenome</name>
    <dbReference type="NCBI Taxonomy" id="408172"/>
    <lineage>
        <taxon>unclassified sequences</taxon>
        <taxon>metagenomes</taxon>
        <taxon>ecological metagenomes</taxon>
    </lineage>
</organism>
<accession>A0A382AL82</accession>
<sequence>MGGAEPEVERTRRGVRLLQNGSVLSEVLSKPGATDSVFDVLAAAVHIFSPGDRAGILGFAAGGMIAPLRAMGAGHRLSGVDLDRSGYELFCEMSSAWQGDVQYTQTDAVKWLQAQRGKFDLLLEDLSIGRNGDVFKPDISINALPPLIQSKLKPDGVAVFNLLPADNRTWARMTAEVRAPFEFGVQVLFESYYNRVLVLSNEPLPTTREVSRRLRESLAVIDSEMATDISVRSLRILPSLNRRRTGSG</sequence>
<evidence type="ECO:0008006" key="2">
    <source>
        <dbReference type="Google" id="ProtNLM"/>
    </source>
</evidence>
<gene>
    <name evidence="1" type="ORF">METZ01_LOCUS154746</name>
</gene>